<dbReference type="EMBL" id="JAHRIN010011456">
    <property type="protein sequence ID" value="MEQ2195560.1"/>
    <property type="molecule type" value="Genomic_DNA"/>
</dbReference>
<name>A0ABV0QIE0_9TELE</name>
<feature type="non-terminal residue" evidence="1">
    <location>
        <position position="1"/>
    </location>
</feature>
<accession>A0ABV0QIE0</accession>
<comment type="caution">
    <text evidence="1">The sequence shown here is derived from an EMBL/GenBank/DDBJ whole genome shotgun (WGS) entry which is preliminary data.</text>
</comment>
<gene>
    <name evidence="1" type="ORF">XENOCAPTIV_014741</name>
</gene>
<sequence>RRPSISLALEVNQTSQSQLHYLLISYLSHQLNQHTSLDFYGASSQRFPVFQLQCQFSAPQQLLRAHLQHLWAHLQLFRTLAVSAPLPTVTLSLSLQCLSRLLSLRPEFLSSERGSRKNRL</sequence>
<proteinExistence type="predicted"/>
<organism evidence="1 2">
    <name type="scientific">Xenoophorus captivus</name>
    <dbReference type="NCBI Taxonomy" id="1517983"/>
    <lineage>
        <taxon>Eukaryota</taxon>
        <taxon>Metazoa</taxon>
        <taxon>Chordata</taxon>
        <taxon>Craniata</taxon>
        <taxon>Vertebrata</taxon>
        <taxon>Euteleostomi</taxon>
        <taxon>Actinopterygii</taxon>
        <taxon>Neopterygii</taxon>
        <taxon>Teleostei</taxon>
        <taxon>Neoteleostei</taxon>
        <taxon>Acanthomorphata</taxon>
        <taxon>Ovalentaria</taxon>
        <taxon>Atherinomorphae</taxon>
        <taxon>Cyprinodontiformes</taxon>
        <taxon>Goodeidae</taxon>
        <taxon>Xenoophorus</taxon>
    </lineage>
</organism>
<protein>
    <submittedName>
        <fullName evidence="1">Uncharacterized protein</fullName>
    </submittedName>
</protein>
<evidence type="ECO:0000313" key="2">
    <source>
        <dbReference type="Proteomes" id="UP001434883"/>
    </source>
</evidence>
<evidence type="ECO:0000313" key="1">
    <source>
        <dbReference type="EMBL" id="MEQ2195560.1"/>
    </source>
</evidence>
<dbReference type="Proteomes" id="UP001434883">
    <property type="component" value="Unassembled WGS sequence"/>
</dbReference>
<reference evidence="1 2" key="1">
    <citation type="submission" date="2021-06" db="EMBL/GenBank/DDBJ databases">
        <authorList>
            <person name="Palmer J.M."/>
        </authorList>
    </citation>
    <scope>NUCLEOTIDE SEQUENCE [LARGE SCALE GENOMIC DNA]</scope>
    <source>
        <strain evidence="1 2">XC_2019</strain>
        <tissue evidence="1">Muscle</tissue>
    </source>
</reference>
<keyword evidence="2" id="KW-1185">Reference proteome</keyword>